<organism evidence="3 4">
    <name type="scientific">Chlorella vulgaris</name>
    <name type="common">Green alga</name>
    <dbReference type="NCBI Taxonomy" id="3077"/>
    <lineage>
        <taxon>Eukaryota</taxon>
        <taxon>Viridiplantae</taxon>
        <taxon>Chlorophyta</taxon>
        <taxon>core chlorophytes</taxon>
        <taxon>Trebouxiophyceae</taxon>
        <taxon>Chlorellales</taxon>
        <taxon>Chlorellaceae</taxon>
        <taxon>Chlorella clade</taxon>
        <taxon>Chlorella</taxon>
    </lineage>
</organism>
<comment type="caution">
    <text evidence="3">The sequence shown here is derived from an EMBL/GenBank/DDBJ whole genome shotgun (WGS) entry which is preliminary data.</text>
</comment>
<feature type="region of interest" description="Disordered" evidence="1">
    <location>
        <begin position="61"/>
        <end position="81"/>
    </location>
</feature>
<keyword evidence="4" id="KW-1185">Reference proteome</keyword>
<reference evidence="3" key="2">
    <citation type="submission" date="2020-11" db="EMBL/GenBank/DDBJ databases">
        <authorList>
            <person name="Cecchin M."/>
            <person name="Marcolungo L."/>
            <person name="Rossato M."/>
            <person name="Girolomoni L."/>
            <person name="Cosentino E."/>
            <person name="Cuine S."/>
            <person name="Li-Beisson Y."/>
            <person name="Delledonne M."/>
            <person name="Ballottari M."/>
        </authorList>
    </citation>
    <scope>NUCLEOTIDE SEQUENCE</scope>
    <source>
        <strain evidence="3">211/11P</strain>
        <tissue evidence="3">Whole cell</tissue>
    </source>
</reference>
<evidence type="ECO:0000313" key="4">
    <source>
        <dbReference type="Proteomes" id="UP001055712"/>
    </source>
</evidence>
<evidence type="ECO:0000313" key="3">
    <source>
        <dbReference type="EMBL" id="KAI3438473.1"/>
    </source>
</evidence>
<dbReference type="Proteomes" id="UP001055712">
    <property type="component" value="Unassembled WGS sequence"/>
</dbReference>
<dbReference type="AlphaFoldDB" id="A0A9D4Z1M0"/>
<keyword evidence="2" id="KW-0812">Transmembrane</keyword>
<reference evidence="3" key="1">
    <citation type="journal article" date="2019" name="Plant J.">
        <title>Chlorella vulgaris genome assembly and annotation reveals the molecular basis for metabolic acclimation to high light conditions.</title>
        <authorList>
            <person name="Cecchin M."/>
            <person name="Marcolungo L."/>
            <person name="Rossato M."/>
            <person name="Girolomoni L."/>
            <person name="Cosentino E."/>
            <person name="Cuine S."/>
            <person name="Li-Beisson Y."/>
            <person name="Delledonne M."/>
            <person name="Ballottari M."/>
        </authorList>
    </citation>
    <scope>NUCLEOTIDE SEQUENCE</scope>
    <source>
        <strain evidence="3">211/11P</strain>
    </source>
</reference>
<feature type="compositionally biased region" description="Low complexity" evidence="1">
    <location>
        <begin position="70"/>
        <end position="81"/>
    </location>
</feature>
<keyword evidence="2" id="KW-1133">Transmembrane helix</keyword>
<protein>
    <submittedName>
        <fullName evidence="3">Uncharacterized protein</fullName>
    </submittedName>
</protein>
<proteinExistence type="predicted"/>
<dbReference type="EMBL" id="SIDB01000001">
    <property type="protein sequence ID" value="KAI3438473.1"/>
    <property type="molecule type" value="Genomic_DNA"/>
</dbReference>
<name>A0A9D4Z1M0_CHLVU</name>
<feature type="transmembrane region" description="Helical" evidence="2">
    <location>
        <begin position="27"/>
        <end position="50"/>
    </location>
</feature>
<evidence type="ECO:0000256" key="1">
    <source>
        <dbReference type="SAM" id="MobiDB-lite"/>
    </source>
</evidence>
<accession>A0A9D4Z1M0</accession>
<evidence type="ECO:0000256" key="2">
    <source>
        <dbReference type="SAM" id="Phobius"/>
    </source>
</evidence>
<keyword evidence="2" id="KW-0472">Membrane</keyword>
<feature type="region of interest" description="Disordered" evidence="1">
    <location>
        <begin position="113"/>
        <end position="134"/>
    </location>
</feature>
<sequence>MSGPAPAPATSNGTAADTPHGLSLGPVSYIVGVTLLFVVATCLLAAACLLRRKDRLHRARLDAEQRQSSQRTGAAAEAGRATGQACVIPVVIVQPDGAMQLAEECGKLEPALAEAGSTKSGDQKLSARQSPAQT</sequence>
<gene>
    <name evidence="3" type="ORF">D9Q98_000902</name>
</gene>